<dbReference type="InterPro" id="IPR050162">
    <property type="entry name" value="MsrA_MetSO_reductase"/>
</dbReference>
<dbReference type="InterPro" id="IPR036509">
    <property type="entry name" value="Met_Sox_Rdtase_MsrA_sf"/>
</dbReference>
<dbReference type="HAMAP" id="MF_01401">
    <property type="entry name" value="MsrA"/>
    <property type="match status" value="1"/>
</dbReference>
<dbReference type="SUPFAM" id="SSF55068">
    <property type="entry name" value="Peptide methionine sulfoxide reductase"/>
    <property type="match status" value="1"/>
</dbReference>
<dbReference type="RefSeq" id="WP_099522767.1">
    <property type="nucleotide sequence ID" value="NZ_NIQU01000001.1"/>
</dbReference>
<dbReference type="PANTHER" id="PTHR42799">
    <property type="entry name" value="MITOCHONDRIAL PEPTIDE METHIONINE SULFOXIDE REDUCTASE"/>
    <property type="match status" value="1"/>
</dbReference>
<dbReference type="PANTHER" id="PTHR42799:SF2">
    <property type="entry name" value="MITOCHONDRIAL PEPTIDE METHIONINE SULFOXIDE REDUCTASE"/>
    <property type="match status" value="1"/>
</dbReference>
<comment type="catalytic activity">
    <reaction evidence="4 5">
        <text>[thioredoxin]-disulfide + L-methionine + H2O = L-methionine (S)-S-oxide + [thioredoxin]-dithiol</text>
        <dbReference type="Rhea" id="RHEA:19993"/>
        <dbReference type="Rhea" id="RHEA-COMP:10698"/>
        <dbReference type="Rhea" id="RHEA-COMP:10700"/>
        <dbReference type="ChEBI" id="CHEBI:15377"/>
        <dbReference type="ChEBI" id="CHEBI:29950"/>
        <dbReference type="ChEBI" id="CHEBI:50058"/>
        <dbReference type="ChEBI" id="CHEBI:57844"/>
        <dbReference type="ChEBI" id="CHEBI:58772"/>
        <dbReference type="EC" id="1.8.4.11"/>
    </reaction>
</comment>
<organism evidence="7 8">
    <name type="scientific">Pseudomonas sediminis</name>
    <dbReference type="NCBI Taxonomy" id="1691904"/>
    <lineage>
        <taxon>Bacteria</taxon>
        <taxon>Pseudomonadati</taxon>
        <taxon>Pseudomonadota</taxon>
        <taxon>Gammaproteobacteria</taxon>
        <taxon>Pseudomonadales</taxon>
        <taxon>Pseudomonadaceae</taxon>
        <taxon>Pseudomonas</taxon>
    </lineage>
</organism>
<dbReference type="Proteomes" id="UP000229504">
    <property type="component" value="Unassembled WGS sequence"/>
</dbReference>
<evidence type="ECO:0000259" key="6">
    <source>
        <dbReference type="Pfam" id="PF01625"/>
    </source>
</evidence>
<reference evidence="8" key="1">
    <citation type="submission" date="2017-06" db="EMBL/GenBank/DDBJ databases">
        <authorList>
            <person name="Rastogi G."/>
            <person name="Vaishampayan P."/>
            <person name="Seuylemezian A."/>
        </authorList>
    </citation>
    <scope>NUCLEOTIDE SEQUENCE [LARGE SCALE GENOMIC DNA]</scope>
    <source>
        <strain evidence="8">PI11</strain>
    </source>
</reference>
<dbReference type="NCBIfam" id="TIGR00401">
    <property type="entry name" value="msrA"/>
    <property type="match status" value="1"/>
</dbReference>
<dbReference type="EMBL" id="NIQU01000001">
    <property type="protein sequence ID" value="PIA72257.1"/>
    <property type="molecule type" value="Genomic_DNA"/>
</dbReference>
<accession>A0A2G5FW69</accession>
<dbReference type="GO" id="GO:0033744">
    <property type="term" value="F:L-methionine:thioredoxin-disulfide S-oxidoreductase activity"/>
    <property type="evidence" value="ECO:0007669"/>
    <property type="project" value="RHEA"/>
</dbReference>
<sequence>MVLRSQILVNKNVLPTAEQALPGRAEPLPVADTHYVNGNPIKAPFPAGLQQAVFGLGCFWGAERRFWQQPGVFSTAVGYAGGLTPNPTYEEVCSGLTGHTEVVLVVFDPQQTSFEALLKVFWEVHNPTQGMRQGNDQGTQYRSAIYCQDEAQLRAAKTSQARFQAELDKAGMGHITTEIAEAPTFYYAETYHQQYLAKNPGGYCGLGGTGVCLPPES</sequence>
<feature type="active site" evidence="5">
    <location>
        <position position="58"/>
    </location>
</feature>
<dbReference type="GO" id="GO:0008113">
    <property type="term" value="F:peptide-methionine (S)-S-oxide reductase activity"/>
    <property type="evidence" value="ECO:0007669"/>
    <property type="project" value="UniProtKB-UniRule"/>
</dbReference>
<gene>
    <name evidence="5" type="primary">msrA</name>
    <name evidence="7" type="ORF">CDO35_04525</name>
</gene>
<evidence type="ECO:0000256" key="4">
    <source>
        <dbReference type="ARBA" id="ARBA00048782"/>
    </source>
</evidence>
<dbReference type="GO" id="GO:0034599">
    <property type="term" value="P:cellular response to oxidative stress"/>
    <property type="evidence" value="ECO:0007669"/>
    <property type="project" value="TreeGrafter"/>
</dbReference>
<evidence type="ECO:0000313" key="8">
    <source>
        <dbReference type="Proteomes" id="UP000229504"/>
    </source>
</evidence>
<comment type="caution">
    <text evidence="7">The sequence shown here is derived from an EMBL/GenBank/DDBJ whole genome shotgun (WGS) entry which is preliminary data.</text>
</comment>
<dbReference type="InterPro" id="IPR002569">
    <property type="entry name" value="Met_Sox_Rdtase_MsrA_dom"/>
</dbReference>
<comment type="function">
    <text evidence="5">Has an important function as a repair enzyme for proteins that have been inactivated by oxidation. Catalyzes the reversible oxidation-reduction of methionine sulfoxide in proteins to methionine.</text>
</comment>
<dbReference type="Pfam" id="PF01625">
    <property type="entry name" value="PMSR"/>
    <property type="match status" value="1"/>
</dbReference>
<keyword evidence="2 5" id="KW-0560">Oxidoreductase</keyword>
<evidence type="ECO:0000256" key="5">
    <source>
        <dbReference type="HAMAP-Rule" id="MF_01401"/>
    </source>
</evidence>
<evidence type="ECO:0000256" key="1">
    <source>
        <dbReference type="ARBA" id="ARBA00005591"/>
    </source>
</evidence>
<dbReference type="AlphaFoldDB" id="A0A2G5FW69"/>
<dbReference type="GO" id="GO:0005737">
    <property type="term" value="C:cytoplasm"/>
    <property type="evidence" value="ECO:0007669"/>
    <property type="project" value="TreeGrafter"/>
</dbReference>
<comment type="similarity">
    <text evidence="1 5">Belongs to the MsrA Met sulfoxide reductase family.</text>
</comment>
<proteinExistence type="inferred from homology"/>
<evidence type="ECO:0000256" key="3">
    <source>
        <dbReference type="ARBA" id="ARBA00047806"/>
    </source>
</evidence>
<protein>
    <recommendedName>
        <fullName evidence="5">Peptide methionine sulfoxide reductase MsrA</fullName>
        <shortName evidence="5">Protein-methionine-S-oxide reductase</shortName>
        <ecNumber evidence="5">1.8.4.11</ecNumber>
    </recommendedName>
    <alternativeName>
        <fullName evidence="5">Peptide-methionine (S)-S-oxide reductase</fullName>
        <shortName evidence="5">Peptide Met(O) reductase</shortName>
    </alternativeName>
</protein>
<dbReference type="EC" id="1.8.4.11" evidence="5"/>
<dbReference type="Gene3D" id="3.30.1060.10">
    <property type="entry name" value="Peptide methionine sulphoxide reductase MsrA"/>
    <property type="match status" value="1"/>
</dbReference>
<evidence type="ECO:0000256" key="2">
    <source>
        <dbReference type="ARBA" id="ARBA00023002"/>
    </source>
</evidence>
<name>A0A2G5FW69_9PSED</name>
<dbReference type="FunFam" id="3.30.1060.10:FF:000001">
    <property type="entry name" value="Peptide methionine sulfoxide reductase MsrA"/>
    <property type="match status" value="1"/>
</dbReference>
<feature type="domain" description="Peptide methionine sulphoxide reductase MsrA" evidence="6">
    <location>
        <begin position="51"/>
        <end position="204"/>
    </location>
</feature>
<evidence type="ECO:0000313" key="7">
    <source>
        <dbReference type="EMBL" id="PIA72257.1"/>
    </source>
</evidence>
<comment type="catalytic activity">
    <reaction evidence="3 5">
        <text>L-methionyl-[protein] + [thioredoxin]-disulfide + H2O = L-methionyl-(S)-S-oxide-[protein] + [thioredoxin]-dithiol</text>
        <dbReference type="Rhea" id="RHEA:14217"/>
        <dbReference type="Rhea" id="RHEA-COMP:10698"/>
        <dbReference type="Rhea" id="RHEA-COMP:10700"/>
        <dbReference type="Rhea" id="RHEA-COMP:12313"/>
        <dbReference type="Rhea" id="RHEA-COMP:12315"/>
        <dbReference type="ChEBI" id="CHEBI:15377"/>
        <dbReference type="ChEBI" id="CHEBI:16044"/>
        <dbReference type="ChEBI" id="CHEBI:29950"/>
        <dbReference type="ChEBI" id="CHEBI:44120"/>
        <dbReference type="ChEBI" id="CHEBI:50058"/>
        <dbReference type="EC" id="1.8.4.11"/>
    </reaction>
</comment>